<name>A0A3S8Z9Q8_9ACTO</name>
<evidence type="ECO:0000256" key="3">
    <source>
        <dbReference type="ARBA" id="ARBA00023239"/>
    </source>
</evidence>
<dbReference type="PANTHER" id="PTHR30411:SF0">
    <property type="entry name" value="CYS-TRNA(PRO)_CYS-TRNA(CYS) DEACYLASE YBAK"/>
    <property type="match status" value="1"/>
</dbReference>
<dbReference type="InterPro" id="IPR007214">
    <property type="entry name" value="YbaK/aa-tRNA-synth-assoc-dom"/>
</dbReference>
<dbReference type="EMBL" id="CP034438">
    <property type="protein sequence ID" value="AZN30267.1"/>
    <property type="molecule type" value="Genomic_DNA"/>
</dbReference>
<dbReference type="EC" id="4.2.-.-" evidence="4"/>
<evidence type="ECO:0000256" key="2">
    <source>
        <dbReference type="ARBA" id="ARBA00022917"/>
    </source>
</evidence>
<dbReference type="InterPro" id="IPR004369">
    <property type="entry name" value="Prolyl-tRNA_editing_YbaK/EbsC"/>
</dbReference>
<organism evidence="6 7">
    <name type="scientific">Flaviflexus salsibiostraticola</name>
    <dbReference type="NCBI Taxonomy" id="1282737"/>
    <lineage>
        <taxon>Bacteria</taxon>
        <taxon>Bacillati</taxon>
        <taxon>Actinomycetota</taxon>
        <taxon>Actinomycetes</taxon>
        <taxon>Actinomycetales</taxon>
        <taxon>Actinomycetaceae</taxon>
        <taxon>Flaviflexus</taxon>
    </lineage>
</organism>
<reference evidence="6 7" key="1">
    <citation type="submission" date="2018-12" db="EMBL/GenBank/DDBJ databases">
        <title>Complete genome sequence of Flaviflexus salsibiostraticola KCTC 33148.</title>
        <authorList>
            <person name="Bae J.-W."/>
        </authorList>
    </citation>
    <scope>NUCLEOTIDE SEQUENCE [LARGE SCALE GENOMIC DNA]</scope>
    <source>
        <strain evidence="6 7">KCTC 33148</strain>
    </source>
</reference>
<keyword evidence="3 4" id="KW-0456">Lyase</keyword>
<evidence type="ECO:0000313" key="7">
    <source>
        <dbReference type="Proteomes" id="UP000270021"/>
    </source>
</evidence>
<dbReference type="Proteomes" id="UP000270021">
    <property type="component" value="Chromosome"/>
</dbReference>
<protein>
    <recommendedName>
        <fullName evidence="4">Cys-tRNA(Pro)/Cys-tRNA(Cys) deacylase</fullName>
        <ecNumber evidence="4">4.2.-.-</ecNumber>
    </recommendedName>
</protein>
<dbReference type="KEGG" id="fsl:EJO69_08070"/>
<keyword evidence="7" id="KW-1185">Reference proteome</keyword>
<accession>A0A3S8Z9Q8</accession>
<dbReference type="GO" id="GO:0002161">
    <property type="term" value="F:aminoacyl-tRNA deacylase activity"/>
    <property type="evidence" value="ECO:0007669"/>
    <property type="project" value="InterPro"/>
</dbReference>
<keyword evidence="2 4" id="KW-0648">Protein biosynthesis</keyword>
<dbReference type="OrthoDB" id="9809296at2"/>
<comment type="similarity">
    <text evidence="1 4">Belongs to the prolyl-tRNA editing family. YbaK/EbsC subfamily.</text>
</comment>
<evidence type="ECO:0000259" key="5">
    <source>
        <dbReference type="Pfam" id="PF04073"/>
    </source>
</evidence>
<dbReference type="Pfam" id="PF04073">
    <property type="entry name" value="tRNA_edit"/>
    <property type="match status" value="1"/>
</dbReference>
<evidence type="ECO:0000256" key="4">
    <source>
        <dbReference type="PIRNR" id="PIRNR006181"/>
    </source>
</evidence>
<evidence type="ECO:0000256" key="1">
    <source>
        <dbReference type="ARBA" id="ARBA00009798"/>
    </source>
</evidence>
<dbReference type="SUPFAM" id="SSF55826">
    <property type="entry name" value="YbaK/ProRS associated domain"/>
    <property type="match status" value="1"/>
</dbReference>
<feature type="domain" description="YbaK/aminoacyl-tRNA synthetase-associated" evidence="5">
    <location>
        <begin position="38"/>
        <end position="147"/>
    </location>
</feature>
<evidence type="ECO:0000313" key="6">
    <source>
        <dbReference type="EMBL" id="AZN30267.1"/>
    </source>
</evidence>
<dbReference type="Gene3D" id="3.90.960.10">
    <property type="entry name" value="YbaK/aminoacyl-tRNA synthetase-associated domain"/>
    <property type="match status" value="1"/>
</dbReference>
<dbReference type="GO" id="GO:0006412">
    <property type="term" value="P:translation"/>
    <property type="evidence" value="ECO:0007669"/>
    <property type="project" value="UniProtKB-KW"/>
</dbReference>
<dbReference type="PIRSF" id="PIRSF006181">
    <property type="entry name" value="EbsC_YbaK"/>
    <property type="match status" value="1"/>
</dbReference>
<sequence>MTTPAVSFLQASGKPFRVFETEVDGVDFSSIDIGAFFAEQMGIPGERVYKSLMASAQGQLVMGLVPVTQRISLKSLANAVGKKKATMVPPAEAEELSGSVIGGISPFGLATPMPIVIDQGAFAHPTIAVSGGSRELKVELTPADLVDMLGATIAEIALD</sequence>
<gene>
    <name evidence="6" type="ORF">EJO69_08070</name>
</gene>
<dbReference type="AlphaFoldDB" id="A0A3S8Z9Q8"/>
<proteinExistence type="inferred from homology"/>
<dbReference type="GO" id="GO:0016829">
    <property type="term" value="F:lyase activity"/>
    <property type="evidence" value="ECO:0007669"/>
    <property type="project" value="UniProtKB-KW"/>
</dbReference>
<dbReference type="PANTHER" id="PTHR30411">
    <property type="entry name" value="CYTOPLASMIC PROTEIN"/>
    <property type="match status" value="1"/>
</dbReference>
<dbReference type="RefSeq" id="WP_126040854.1">
    <property type="nucleotide sequence ID" value="NZ_CP034438.1"/>
</dbReference>
<dbReference type="InterPro" id="IPR036754">
    <property type="entry name" value="YbaK/aa-tRNA-synt-asso_dom_sf"/>
</dbReference>